<accession>A0AAV6I1A2</accession>
<protein>
    <submittedName>
        <fullName evidence="2">Uncharacterized protein</fullName>
    </submittedName>
</protein>
<reference evidence="2" key="1">
    <citation type="submission" date="2020-08" db="EMBL/GenBank/DDBJ databases">
        <title>Plant Genome Project.</title>
        <authorList>
            <person name="Zhang R.-G."/>
        </authorList>
    </citation>
    <scope>NUCLEOTIDE SEQUENCE</scope>
    <source>
        <strain evidence="2">WSP0</strain>
        <tissue evidence="2">Leaf</tissue>
    </source>
</reference>
<organism evidence="2 3">
    <name type="scientific">Rhododendron griersonianum</name>
    <dbReference type="NCBI Taxonomy" id="479676"/>
    <lineage>
        <taxon>Eukaryota</taxon>
        <taxon>Viridiplantae</taxon>
        <taxon>Streptophyta</taxon>
        <taxon>Embryophyta</taxon>
        <taxon>Tracheophyta</taxon>
        <taxon>Spermatophyta</taxon>
        <taxon>Magnoliopsida</taxon>
        <taxon>eudicotyledons</taxon>
        <taxon>Gunneridae</taxon>
        <taxon>Pentapetalae</taxon>
        <taxon>asterids</taxon>
        <taxon>Ericales</taxon>
        <taxon>Ericaceae</taxon>
        <taxon>Ericoideae</taxon>
        <taxon>Rhodoreae</taxon>
        <taxon>Rhododendron</taxon>
    </lineage>
</organism>
<keyword evidence="1" id="KW-0472">Membrane</keyword>
<keyword evidence="3" id="KW-1185">Reference proteome</keyword>
<name>A0AAV6I1A2_9ERIC</name>
<keyword evidence="1" id="KW-0812">Transmembrane</keyword>
<keyword evidence="1" id="KW-1133">Transmembrane helix</keyword>
<dbReference type="Proteomes" id="UP000823749">
    <property type="component" value="Chromosome 12"/>
</dbReference>
<dbReference type="AlphaFoldDB" id="A0AAV6I1A2"/>
<proteinExistence type="predicted"/>
<evidence type="ECO:0000313" key="2">
    <source>
        <dbReference type="EMBL" id="KAG5520964.1"/>
    </source>
</evidence>
<evidence type="ECO:0000256" key="1">
    <source>
        <dbReference type="SAM" id="Phobius"/>
    </source>
</evidence>
<gene>
    <name evidence="2" type="ORF">RHGRI_033504</name>
</gene>
<sequence>MTFSKLAPLFTQLNYCSVLVFRWKAASSKDHLEQLHINFSECICCFFIVVIFYFSLKG</sequence>
<feature type="transmembrane region" description="Helical" evidence="1">
    <location>
        <begin position="35"/>
        <end position="56"/>
    </location>
</feature>
<evidence type="ECO:0000313" key="3">
    <source>
        <dbReference type="Proteomes" id="UP000823749"/>
    </source>
</evidence>
<comment type="caution">
    <text evidence="2">The sequence shown here is derived from an EMBL/GenBank/DDBJ whole genome shotgun (WGS) entry which is preliminary data.</text>
</comment>
<dbReference type="EMBL" id="JACTNZ010000012">
    <property type="protein sequence ID" value="KAG5520964.1"/>
    <property type="molecule type" value="Genomic_DNA"/>
</dbReference>